<feature type="binding site" evidence="11">
    <location>
        <position position="87"/>
    </location>
    <ligand>
        <name>Ni(2+)</name>
        <dbReference type="ChEBI" id="CHEBI:49786"/>
        <note>for nickel-dependent acireductone dioxygenase activity</note>
    </ligand>
</feature>
<protein>
    <recommendedName>
        <fullName evidence="11">Acireductone dioxygenase</fullName>
    </recommendedName>
    <alternativeName>
        <fullName evidence="11">Acireductone dioxygenase (Fe(2+)-requiring)</fullName>
        <shortName evidence="11">ARD'</shortName>
        <shortName evidence="11">Fe-ARD</shortName>
        <ecNumber evidence="11">1.13.11.54</ecNumber>
    </alternativeName>
    <alternativeName>
        <fullName evidence="11">Acireductone dioxygenase (Ni(2+)-requiring)</fullName>
        <shortName evidence="11">ARD</shortName>
        <shortName evidence="11">Ni-ARD</shortName>
        <ecNumber evidence="11">1.13.11.53</ecNumber>
    </alternativeName>
</protein>
<dbReference type="HAMAP" id="MF_03154">
    <property type="entry name" value="Salvage_MtnD_euk"/>
    <property type="match status" value="1"/>
</dbReference>
<feature type="binding site" evidence="11">
    <location>
        <position position="126"/>
    </location>
    <ligand>
        <name>Ni(2+)</name>
        <dbReference type="ChEBI" id="CHEBI:49786"/>
        <note>for nickel-dependent acireductone dioxygenase activity</note>
    </ligand>
</feature>
<accession>A0A4P9Z4B3</accession>
<evidence type="ECO:0000256" key="8">
    <source>
        <dbReference type="ARBA" id="ARBA00023004"/>
    </source>
</evidence>
<dbReference type="GO" id="GO:0005634">
    <property type="term" value="C:nucleus"/>
    <property type="evidence" value="ECO:0007669"/>
    <property type="project" value="UniProtKB-SubCell"/>
</dbReference>
<reference evidence="13" key="1">
    <citation type="journal article" date="2018" name="Nat. Microbiol.">
        <title>Leveraging single-cell genomics to expand the fungal tree of life.</title>
        <authorList>
            <person name="Ahrendt S.R."/>
            <person name="Quandt C.A."/>
            <person name="Ciobanu D."/>
            <person name="Clum A."/>
            <person name="Salamov A."/>
            <person name="Andreopoulos B."/>
            <person name="Cheng J.F."/>
            <person name="Woyke T."/>
            <person name="Pelin A."/>
            <person name="Henrissat B."/>
            <person name="Reynolds N.K."/>
            <person name="Benny G.L."/>
            <person name="Smith M.E."/>
            <person name="James T.Y."/>
            <person name="Grigoriev I.V."/>
        </authorList>
    </citation>
    <scope>NUCLEOTIDE SEQUENCE [LARGE SCALE GENOMIC DNA]</scope>
    <source>
        <strain evidence="13">Benny S71-1</strain>
    </source>
</reference>
<gene>
    <name evidence="11" type="primary">ADI1</name>
    <name evidence="12" type="ORF">SYNPS1DRAFT_32484</name>
</gene>
<dbReference type="GO" id="GO:0010308">
    <property type="term" value="F:acireductone dioxygenase (Ni2+-requiring) activity"/>
    <property type="evidence" value="ECO:0007669"/>
    <property type="project" value="UniProtKB-UniRule"/>
</dbReference>
<dbReference type="Pfam" id="PF03079">
    <property type="entry name" value="ARD"/>
    <property type="match status" value="1"/>
</dbReference>
<evidence type="ECO:0000256" key="2">
    <source>
        <dbReference type="ARBA" id="ARBA00022490"/>
    </source>
</evidence>
<keyword evidence="3 11" id="KW-0533">Nickel</keyword>
<organism evidence="12 13">
    <name type="scientific">Syncephalis pseudoplumigaleata</name>
    <dbReference type="NCBI Taxonomy" id="1712513"/>
    <lineage>
        <taxon>Eukaryota</taxon>
        <taxon>Fungi</taxon>
        <taxon>Fungi incertae sedis</taxon>
        <taxon>Zoopagomycota</taxon>
        <taxon>Zoopagomycotina</taxon>
        <taxon>Zoopagomycetes</taxon>
        <taxon>Zoopagales</taxon>
        <taxon>Piptocephalidaceae</taxon>
        <taxon>Syncephalis</taxon>
    </lineage>
</organism>
<comment type="cofactor">
    <cofactor evidence="11">
        <name>Fe(2+)</name>
        <dbReference type="ChEBI" id="CHEBI:29033"/>
    </cofactor>
    <cofactor evidence="11">
        <name>Ni(2+)</name>
        <dbReference type="ChEBI" id="CHEBI:49786"/>
    </cofactor>
    <text evidence="11">Binds either 1 Fe or Ni cation per monomer. Iron-binding promotes an acireductone dioxygenase reaction producing 2-keto-4-methylthiobutyrate, while nickel-binding promotes an acireductone dioxygenase reaction producing 3-(methylsulfanyl)propanoate.</text>
</comment>
<keyword evidence="9 11" id="KW-0486">Methionine biosynthesis</keyword>
<evidence type="ECO:0000256" key="6">
    <source>
        <dbReference type="ARBA" id="ARBA00022964"/>
    </source>
</evidence>
<dbReference type="AlphaFoldDB" id="A0A4P9Z4B3"/>
<dbReference type="GO" id="GO:0010309">
    <property type="term" value="F:acireductone dioxygenase [iron(II)-requiring] activity"/>
    <property type="evidence" value="ECO:0007669"/>
    <property type="project" value="UniProtKB-UniRule"/>
</dbReference>
<evidence type="ECO:0000256" key="4">
    <source>
        <dbReference type="ARBA" id="ARBA00022605"/>
    </source>
</evidence>
<evidence type="ECO:0000256" key="10">
    <source>
        <dbReference type="ARBA" id="ARBA00023242"/>
    </source>
</evidence>
<dbReference type="PANTHER" id="PTHR23418:SF0">
    <property type="entry name" value="ACIREDUCTONE DIOXYGENASE"/>
    <property type="match status" value="1"/>
</dbReference>
<dbReference type="Gene3D" id="2.60.120.10">
    <property type="entry name" value="Jelly Rolls"/>
    <property type="match status" value="1"/>
</dbReference>
<dbReference type="GO" id="GO:0005506">
    <property type="term" value="F:iron ion binding"/>
    <property type="evidence" value="ECO:0007669"/>
    <property type="project" value="UniProtKB-UniRule"/>
</dbReference>
<evidence type="ECO:0000256" key="11">
    <source>
        <dbReference type="HAMAP-Rule" id="MF_03154"/>
    </source>
</evidence>
<feature type="binding site" evidence="11">
    <location>
        <position position="81"/>
    </location>
    <ligand>
        <name>Fe(2+)</name>
        <dbReference type="ChEBI" id="CHEBI:29033"/>
        <note>for iron-dependent acireductone dioxygenase activity</note>
    </ligand>
</feature>
<dbReference type="InterPro" id="IPR014710">
    <property type="entry name" value="RmlC-like_jellyroll"/>
</dbReference>
<dbReference type="CDD" id="cd02232">
    <property type="entry name" value="cupin_ARD"/>
    <property type="match status" value="1"/>
</dbReference>
<feature type="binding site" evidence="11">
    <location>
        <position position="87"/>
    </location>
    <ligand>
        <name>Fe(2+)</name>
        <dbReference type="ChEBI" id="CHEBI:29033"/>
        <note>for iron-dependent acireductone dioxygenase activity</note>
    </ligand>
</feature>
<dbReference type="EC" id="1.13.11.53" evidence="11"/>
<evidence type="ECO:0000256" key="5">
    <source>
        <dbReference type="ARBA" id="ARBA00022723"/>
    </source>
</evidence>
<dbReference type="GO" id="GO:0019509">
    <property type="term" value="P:L-methionine salvage from methylthioadenosine"/>
    <property type="evidence" value="ECO:0007669"/>
    <property type="project" value="UniProtKB-UniRule"/>
</dbReference>
<evidence type="ECO:0000313" key="12">
    <source>
        <dbReference type="EMBL" id="RKP27336.1"/>
    </source>
</evidence>
<evidence type="ECO:0000313" key="13">
    <source>
        <dbReference type="Proteomes" id="UP000278143"/>
    </source>
</evidence>
<keyword evidence="8 11" id="KW-0408">Iron</keyword>
<keyword evidence="10 11" id="KW-0539">Nucleus</keyword>
<dbReference type="GO" id="GO:0016151">
    <property type="term" value="F:nickel cation binding"/>
    <property type="evidence" value="ECO:0007669"/>
    <property type="project" value="UniProtKB-UniRule"/>
</dbReference>
<dbReference type="InterPro" id="IPR004313">
    <property type="entry name" value="ARD"/>
</dbReference>
<keyword evidence="7 11" id="KW-0560">Oxidoreductase</keyword>
<sequence>MHAYYYNEHTGEDKCGAHQFTPPRPVTAEQLGRIGVLYWRLNESDRMAKLEAICKERDYKNRDEVRAAVVEAVANLLVHRHLHEDEEIRFILDGSGYFDVRDNNDEWIRIFMERGDLIVLPAGIYHRFALDEHQYVHTMRLFKDEPKWAAVYRPADDNPCRVAYVQSLSAAS</sequence>
<dbReference type="FunFam" id="2.60.120.10:FF:000099">
    <property type="entry name" value="1,2-dihydroxy-3-keto-5-methylthiopentene dioxygenase"/>
    <property type="match status" value="1"/>
</dbReference>
<keyword evidence="4 11" id="KW-0028">Amino-acid biosynthesis</keyword>
<dbReference type="EC" id="1.13.11.54" evidence="11"/>
<proteinExistence type="inferred from homology"/>
<evidence type="ECO:0000256" key="3">
    <source>
        <dbReference type="ARBA" id="ARBA00022596"/>
    </source>
</evidence>
<comment type="subcellular location">
    <subcellularLocation>
        <location evidence="11">Cytoplasm</location>
    </subcellularLocation>
    <subcellularLocation>
        <location evidence="11">Nucleus</location>
    </subcellularLocation>
</comment>
<comment type="similarity">
    <text evidence="11">Belongs to the acireductone dioxygenase (ARD) family.</text>
</comment>
<keyword evidence="6 11" id="KW-0223">Dioxygenase</keyword>
<dbReference type="EMBL" id="KZ989225">
    <property type="protein sequence ID" value="RKP27336.1"/>
    <property type="molecule type" value="Genomic_DNA"/>
</dbReference>
<dbReference type="InterPro" id="IPR027496">
    <property type="entry name" value="ARD_euk"/>
</dbReference>
<dbReference type="InterPro" id="IPR011051">
    <property type="entry name" value="RmlC_Cupin_sf"/>
</dbReference>
<dbReference type="GO" id="GO:0005737">
    <property type="term" value="C:cytoplasm"/>
    <property type="evidence" value="ECO:0007669"/>
    <property type="project" value="UniProtKB-SubCell"/>
</dbReference>
<dbReference type="UniPathway" id="UPA00904">
    <property type="reaction ID" value="UER00878"/>
</dbReference>
<evidence type="ECO:0000256" key="9">
    <source>
        <dbReference type="ARBA" id="ARBA00023167"/>
    </source>
</evidence>
<comment type="pathway">
    <text evidence="11">Amino-acid biosynthesis; L-methionine biosynthesis via salvage pathway; L-methionine from S-methyl-5-thio-alpha-D-ribose 1-phosphate: step 5/6.</text>
</comment>
<evidence type="ECO:0000256" key="7">
    <source>
        <dbReference type="ARBA" id="ARBA00023002"/>
    </source>
</evidence>
<name>A0A4P9Z4B3_9FUNG</name>
<feature type="binding site" evidence="11">
    <location>
        <position position="81"/>
    </location>
    <ligand>
        <name>Ni(2+)</name>
        <dbReference type="ChEBI" id="CHEBI:49786"/>
        <note>for nickel-dependent acireductone dioxygenase activity</note>
    </ligand>
</feature>
<keyword evidence="2 11" id="KW-0963">Cytoplasm</keyword>
<feature type="binding site" evidence="11">
    <location>
        <position position="83"/>
    </location>
    <ligand>
        <name>Fe(2+)</name>
        <dbReference type="ChEBI" id="CHEBI:29033"/>
        <note>for iron-dependent acireductone dioxygenase activity</note>
    </ligand>
</feature>
<comment type="function">
    <text evidence="11">Catalyzes 2 different reactions between oxygen and the acireductone 1,2-dihydroxy-3-keto-5-methylthiopentene (DHK-MTPene) depending upon the metal bound in the active site. Fe-containing acireductone dioxygenase (Fe-ARD) produces formate and 2-keto-4-methylthiobutyrate (KMTB), the alpha-ketoacid precursor of methionine in the methionine recycle pathway. Ni-containing acireductone dioxygenase (Ni-ARD) produces methylthiopropionate, carbon monoxide and formate, and does not lie on the methionine recycle pathway.</text>
</comment>
<keyword evidence="5 11" id="KW-0479">Metal-binding</keyword>
<dbReference type="OrthoDB" id="1867259at2759"/>
<feature type="binding site" evidence="11">
    <location>
        <position position="126"/>
    </location>
    <ligand>
        <name>Fe(2+)</name>
        <dbReference type="ChEBI" id="CHEBI:29033"/>
        <note>for iron-dependent acireductone dioxygenase activity</note>
    </ligand>
</feature>
<comment type="catalytic activity">
    <reaction evidence="11">
        <text>1,2-dihydroxy-5-(methylsulfanyl)pent-1-en-3-one + O2 = 3-(methylsulfanyl)propanoate + CO + formate + 2 H(+)</text>
        <dbReference type="Rhea" id="RHEA:14161"/>
        <dbReference type="ChEBI" id="CHEBI:15378"/>
        <dbReference type="ChEBI" id="CHEBI:15379"/>
        <dbReference type="ChEBI" id="CHEBI:15740"/>
        <dbReference type="ChEBI" id="CHEBI:17245"/>
        <dbReference type="ChEBI" id="CHEBI:49016"/>
        <dbReference type="ChEBI" id="CHEBI:49252"/>
        <dbReference type="EC" id="1.13.11.53"/>
    </reaction>
</comment>
<comment type="catalytic activity">
    <reaction evidence="1 11">
        <text>1,2-dihydroxy-5-(methylsulfanyl)pent-1-en-3-one + O2 = 4-methylsulfanyl-2-oxobutanoate + formate + 2 H(+)</text>
        <dbReference type="Rhea" id="RHEA:24504"/>
        <dbReference type="ChEBI" id="CHEBI:15378"/>
        <dbReference type="ChEBI" id="CHEBI:15379"/>
        <dbReference type="ChEBI" id="CHEBI:15740"/>
        <dbReference type="ChEBI" id="CHEBI:16723"/>
        <dbReference type="ChEBI" id="CHEBI:49252"/>
        <dbReference type="EC" id="1.13.11.54"/>
    </reaction>
</comment>
<dbReference type="Proteomes" id="UP000278143">
    <property type="component" value="Unassembled WGS sequence"/>
</dbReference>
<feature type="binding site" evidence="11">
    <location>
        <position position="83"/>
    </location>
    <ligand>
        <name>Ni(2+)</name>
        <dbReference type="ChEBI" id="CHEBI:49786"/>
        <note>for nickel-dependent acireductone dioxygenase activity</note>
    </ligand>
</feature>
<keyword evidence="13" id="KW-1185">Reference proteome</keyword>
<dbReference type="SUPFAM" id="SSF51182">
    <property type="entry name" value="RmlC-like cupins"/>
    <property type="match status" value="1"/>
</dbReference>
<dbReference type="PANTHER" id="PTHR23418">
    <property type="entry name" value="ACIREDUCTONE DIOXYGENASE"/>
    <property type="match status" value="1"/>
</dbReference>
<evidence type="ECO:0000256" key="1">
    <source>
        <dbReference type="ARBA" id="ARBA00000428"/>
    </source>
</evidence>